<feature type="transmembrane region" description="Helical" evidence="1">
    <location>
        <begin position="134"/>
        <end position="159"/>
    </location>
</feature>
<feature type="transmembrane region" description="Helical" evidence="1">
    <location>
        <begin position="210"/>
        <end position="237"/>
    </location>
</feature>
<dbReference type="AlphaFoldDB" id="A3K2W0"/>
<comment type="caution">
    <text evidence="2">The sequence shown here is derived from an EMBL/GenBank/DDBJ whole genome shotgun (WGS) entry which is preliminary data.</text>
</comment>
<keyword evidence="1" id="KW-1133">Transmembrane helix</keyword>
<name>A3K2W0_SAGS3</name>
<keyword evidence="1" id="KW-0812">Transmembrane</keyword>
<organism evidence="2 3">
    <name type="scientific">Sagittula stellata (strain ATCC 700073 / DSM 11524 / E-37)</name>
    <dbReference type="NCBI Taxonomy" id="388399"/>
    <lineage>
        <taxon>Bacteria</taxon>
        <taxon>Pseudomonadati</taxon>
        <taxon>Pseudomonadota</taxon>
        <taxon>Alphaproteobacteria</taxon>
        <taxon>Rhodobacterales</taxon>
        <taxon>Roseobacteraceae</taxon>
        <taxon>Sagittula</taxon>
    </lineage>
</organism>
<evidence type="ECO:0000256" key="1">
    <source>
        <dbReference type="SAM" id="Phobius"/>
    </source>
</evidence>
<sequence length="239" mass="26823">MPLFSLIVLTVHLINRHIFQGLRLSVVPVVAGLVVWYNYLAYAQGMGDSLFLSIAAAGGMLFVFSLCVAWFAVRWHRYLLLAEPQHPLATDRPIDVFTRYGWRLFRLIFGLLFAGVLILIFLDMLLHPGPLVHALLINIVWFTVFWVFLRLSPVLPGIAVDRVMRLHEAWAATRRQTVPLFGLAVTLFVLTIGIQLMIPVEGAAASALDAVFVLVTFWVQVLIHTTAVTAIFHAGVLRR</sequence>
<dbReference type="EMBL" id="AAYA01000005">
    <property type="protein sequence ID" value="EBA08519.1"/>
    <property type="molecule type" value="Genomic_DNA"/>
</dbReference>
<dbReference type="OrthoDB" id="7704812at2"/>
<feature type="transmembrane region" description="Helical" evidence="1">
    <location>
        <begin position="51"/>
        <end position="73"/>
    </location>
</feature>
<feature type="transmembrane region" description="Helical" evidence="1">
    <location>
        <begin position="180"/>
        <end position="198"/>
    </location>
</feature>
<evidence type="ECO:0000313" key="3">
    <source>
        <dbReference type="Proteomes" id="UP000005713"/>
    </source>
</evidence>
<protein>
    <submittedName>
        <fullName evidence="2">Uncharacterized protein</fullName>
    </submittedName>
</protein>
<keyword evidence="3" id="KW-1185">Reference proteome</keyword>
<feature type="transmembrane region" description="Helical" evidence="1">
    <location>
        <begin position="104"/>
        <end position="122"/>
    </location>
</feature>
<accession>A3K2W0</accession>
<dbReference type="RefSeq" id="WP_005858449.1">
    <property type="nucleotide sequence ID" value="NZ_AAYA01000005.1"/>
</dbReference>
<keyword evidence="1" id="KW-0472">Membrane</keyword>
<gene>
    <name evidence="2" type="ORF">SSE37_16943</name>
</gene>
<dbReference type="Proteomes" id="UP000005713">
    <property type="component" value="Unassembled WGS sequence"/>
</dbReference>
<evidence type="ECO:0000313" key="2">
    <source>
        <dbReference type="EMBL" id="EBA08519.1"/>
    </source>
</evidence>
<reference evidence="2 3" key="1">
    <citation type="submission" date="2006-06" db="EMBL/GenBank/DDBJ databases">
        <authorList>
            <person name="Moran M.A."/>
            <person name="Ferriera S."/>
            <person name="Johnson J."/>
            <person name="Kravitz S."/>
            <person name="Beeson K."/>
            <person name="Sutton G."/>
            <person name="Rogers Y.-H."/>
            <person name="Friedman R."/>
            <person name="Frazier M."/>
            <person name="Venter J.C."/>
        </authorList>
    </citation>
    <scope>NUCLEOTIDE SEQUENCE [LARGE SCALE GENOMIC DNA]</scope>
    <source>
        <strain evidence="2 3">E-37</strain>
    </source>
</reference>
<feature type="transmembrane region" description="Helical" evidence="1">
    <location>
        <begin position="21"/>
        <end position="39"/>
    </location>
</feature>
<proteinExistence type="predicted"/>